<dbReference type="PRINTS" id="PR00455">
    <property type="entry name" value="HTHTETR"/>
</dbReference>
<dbReference type="Gene3D" id="1.10.357.10">
    <property type="entry name" value="Tetracycline Repressor, domain 2"/>
    <property type="match status" value="1"/>
</dbReference>
<evidence type="ECO:0000313" key="7">
    <source>
        <dbReference type="EMBL" id="SFR53728.1"/>
    </source>
</evidence>
<dbReference type="SUPFAM" id="SSF46689">
    <property type="entry name" value="Homeodomain-like"/>
    <property type="match status" value="1"/>
</dbReference>
<evidence type="ECO:0000256" key="3">
    <source>
        <dbReference type="ARBA" id="ARBA00023163"/>
    </source>
</evidence>
<dbReference type="Gene3D" id="1.10.10.60">
    <property type="entry name" value="Homeodomain-like"/>
    <property type="match status" value="1"/>
</dbReference>
<sequence>MARPCPPGSDPRGRGGPLRLGTMSTRGPYAKGAAKRQEILDVALEIVAVKGCRNTLNREIAERVGLTQAGLMHHFASREELYKAVLQARDERNTAEYWDPDPGFEGLLRVIQHNTTVPGLVQLYVEFSAEASIDGHPAHEYFRARYEWARGLTVESVRIAQSRGEFGPDVDADTVADIVLAAADGLQLQWLLDRSIDMVARLQAVWAGVAAHSRRGEHSSPAGARG</sequence>
<keyword evidence="1" id="KW-0805">Transcription regulation</keyword>
<reference evidence="8" key="1">
    <citation type="submission" date="2016-10" db="EMBL/GenBank/DDBJ databases">
        <authorList>
            <person name="Varghese N."/>
            <person name="Submissions S."/>
        </authorList>
    </citation>
    <scope>NUCLEOTIDE SEQUENCE [LARGE SCALE GENOMIC DNA]</scope>
    <source>
        <strain evidence="8">CL127</strain>
    </source>
</reference>
<dbReference type="Pfam" id="PF00440">
    <property type="entry name" value="TetR_N"/>
    <property type="match status" value="1"/>
</dbReference>
<dbReference type="Proteomes" id="UP000198877">
    <property type="component" value="Unassembled WGS sequence"/>
</dbReference>
<evidence type="ECO:0000256" key="5">
    <source>
        <dbReference type="SAM" id="MobiDB-lite"/>
    </source>
</evidence>
<dbReference type="AlphaFoldDB" id="A0A1I6HH67"/>
<accession>A0A1I6HH67</accession>
<feature type="DNA-binding region" description="H-T-H motif" evidence="4">
    <location>
        <begin position="56"/>
        <end position="75"/>
    </location>
</feature>
<organism evidence="7 8">
    <name type="scientific">Microbacterium azadirachtae</name>
    <dbReference type="NCBI Taxonomy" id="582680"/>
    <lineage>
        <taxon>Bacteria</taxon>
        <taxon>Bacillati</taxon>
        <taxon>Actinomycetota</taxon>
        <taxon>Actinomycetes</taxon>
        <taxon>Micrococcales</taxon>
        <taxon>Microbacteriaceae</taxon>
        <taxon>Microbacterium</taxon>
    </lineage>
</organism>
<dbReference type="InterPro" id="IPR009057">
    <property type="entry name" value="Homeodomain-like_sf"/>
</dbReference>
<protein>
    <submittedName>
        <fullName evidence="7">DNA-binding transcriptional regulator, AcrR family</fullName>
    </submittedName>
</protein>
<dbReference type="PROSITE" id="PS50977">
    <property type="entry name" value="HTH_TETR_2"/>
    <property type="match status" value="1"/>
</dbReference>
<evidence type="ECO:0000256" key="4">
    <source>
        <dbReference type="PROSITE-ProRule" id="PRU00335"/>
    </source>
</evidence>
<dbReference type="GO" id="GO:0000976">
    <property type="term" value="F:transcription cis-regulatory region binding"/>
    <property type="evidence" value="ECO:0007669"/>
    <property type="project" value="TreeGrafter"/>
</dbReference>
<dbReference type="GO" id="GO:0003700">
    <property type="term" value="F:DNA-binding transcription factor activity"/>
    <property type="evidence" value="ECO:0007669"/>
    <property type="project" value="TreeGrafter"/>
</dbReference>
<feature type="domain" description="HTH tetR-type" evidence="6">
    <location>
        <begin position="33"/>
        <end position="93"/>
    </location>
</feature>
<gene>
    <name evidence="7" type="ORF">SAMN04488591_1829</name>
</gene>
<keyword evidence="3" id="KW-0804">Transcription</keyword>
<evidence type="ECO:0000256" key="1">
    <source>
        <dbReference type="ARBA" id="ARBA00023015"/>
    </source>
</evidence>
<dbReference type="InterPro" id="IPR001647">
    <property type="entry name" value="HTH_TetR"/>
</dbReference>
<dbReference type="EMBL" id="FOYR01000002">
    <property type="protein sequence ID" value="SFR53728.1"/>
    <property type="molecule type" value="Genomic_DNA"/>
</dbReference>
<keyword evidence="2 4" id="KW-0238">DNA-binding</keyword>
<dbReference type="InterPro" id="IPR050109">
    <property type="entry name" value="HTH-type_TetR-like_transc_reg"/>
</dbReference>
<feature type="region of interest" description="Disordered" evidence="5">
    <location>
        <begin position="1"/>
        <end position="27"/>
    </location>
</feature>
<dbReference type="InterPro" id="IPR036271">
    <property type="entry name" value="Tet_transcr_reg_TetR-rel_C_sf"/>
</dbReference>
<evidence type="ECO:0000259" key="6">
    <source>
        <dbReference type="PROSITE" id="PS50977"/>
    </source>
</evidence>
<evidence type="ECO:0000313" key="8">
    <source>
        <dbReference type="Proteomes" id="UP000198877"/>
    </source>
</evidence>
<dbReference type="PANTHER" id="PTHR30055:SF234">
    <property type="entry name" value="HTH-TYPE TRANSCRIPTIONAL REGULATOR BETI"/>
    <property type="match status" value="1"/>
</dbReference>
<name>A0A1I6HH67_9MICO</name>
<proteinExistence type="predicted"/>
<dbReference type="SUPFAM" id="SSF48498">
    <property type="entry name" value="Tetracyclin repressor-like, C-terminal domain"/>
    <property type="match status" value="1"/>
</dbReference>
<evidence type="ECO:0000256" key="2">
    <source>
        <dbReference type="ARBA" id="ARBA00023125"/>
    </source>
</evidence>
<dbReference type="PANTHER" id="PTHR30055">
    <property type="entry name" value="HTH-TYPE TRANSCRIPTIONAL REGULATOR RUTR"/>
    <property type="match status" value="1"/>
</dbReference>